<dbReference type="Proteomes" id="UP000050430">
    <property type="component" value="Unassembled WGS sequence"/>
</dbReference>
<feature type="domain" description="ABC transporter" evidence="5">
    <location>
        <begin position="4"/>
        <end position="232"/>
    </location>
</feature>
<name>A0A0P6XK01_9CHLR</name>
<dbReference type="EMBL" id="LGCK01000010">
    <property type="protein sequence ID" value="KPL71745.1"/>
    <property type="molecule type" value="Genomic_DNA"/>
</dbReference>
<evidence type="ECO:0000259" key="5">
    <source>
        <dbReference type="PROSITE" id="PS50893"/>
    </source>
</evidence>
<protein>
    <submittedName>
        <fullName evidence="6">Bacitracin ABC transporter ATP-binding protein</fullName>
    </submittedName>
</protein>
<dbReference type="RefSeq" id="WP_062420361.1">
    <property type="nucleotide sequence ID" value="NZ_BBYA01000002.1"/>
</dbReference>
<accession>A0A0P6XK01</accession>
<dbReference type="InterPro" id="IPR017871">
    <property type="entry name" value="ABC_transporter-like_CS"/>
</dbReference>
<dbReference type="GO" id="GO:0005524">
    <property type="term" value="F:ATP binding"/>
    <property type="evidence" value="ECO:0007669"/>
    <property type="project" value="UniProtKB-KW"/>
</dbReference>
<gene>
    <name evidence="6" type="ORF">ADM99_09865</name>
</gene>
<dbReference type="SMART" id="SM00382">
    <property type="entry name" value="AAA"/>
    <property type="match status" value="1"/>
</dbReference>
<dbReference type="Gene3D" id="3.40.50.300">
    <property type="entry name" value="P-loop containing nucleotide triphosphate hydrolases"/>
    <property type="match status" value="1"/>
</dbReference>
<dbReference type="GO" id="GO:0016887">
    <property type="term" value="F:ATP hydrolysis activity"/>
    <property type="evidence" value="ECO:0007669"/>
    <property type="project" value="InterPro"/>
</dbReference>
<dbReference type="SUPFAM" id="SSF52540">
    <property type="entry name" value="P-loop containing nucleoside triphosphate hydrolases"/>
    <property type="match status" value="1"/>
</dbReference>
<dbReference type="InterPro" id="IPR003439">
    <property type="entry name" value="ABC_transporter-like_ATP-bd"/>
</dbReference>
<dbReference type="AlphaFoldDB" id="A0A0P6XK01"/>
<keyword evidence="4 6" id="KW-0067">ATP-binding</keyword>
<evidence type="ECO:0000256" key="1">
    <source>
        <dbReference type="ARBA" id="ARBA00005417"/>
    </source>
</evidence>
<dbReference type="PANTHER" id="PTHR43335:SF4">
    <property type="entry name" value="ABC TRANSPORTER, ATP-BINDING PROTEIN"/>
    <property type="match status" value="1"/>
</dbReference>
<keyword evidence="3" id="KW-0547">Nucleotide-binding</keyword>
<reference evidence="6 7" key="1">
    <citation type="submission" date="2015-07" db="EMBL/GenBank/DDBJ databases">
        <title>Genome sequence of Leptolinea tardivitalis DSM 16556.</title>
        <authorList>
            <person name="Hemp J."/>
            <person name="Ward L.M."/>
            <person name="Pace L.A."/>
            <person name="Fischer W.W."/>
        </authorList>
    </citation>
    <scope>NUCLEOTIDE SEQUENCE [LARGE SCALE GENOMIC DNA]</scope>
    <source>
        <strain evidence="6 7">YMTK-2</strain>
    </source>
</reference>
<evidence type="ECO:0000313" key="6">
    <source>
        <dbReference type="EMBL" id="KPL71745.1"/>
    </source>
</evidence>
<dbReference type="OrthoDB" id="9804819at2"/>
<comment type="similarity">
    <text evidence="1">Belongs to the ABC transporter superfamily.</text>
</comment>
<dbReference type="PROSITE" id="PS00211">
    <property type="entry name" value="ABC_TRANSPORTER_1"/>
    <property type="match status" value="1"/>
</dbReference>
<dbReference type="PROSITE" id="PS50893">
    <property type="entry name" value="ABC_TRANSPORTER_2"/>
    <property type="match status" value="1"/>
</dbReference>
<organism evidence="6 7">
    <name type="scientific">Leptolinea tardivitalis</name>
    <dbReference type="NCBI Taxonomy" id="229920"/>
    <lineage>
        <taxon>Bacteria</taxon>
        <taxon>Bacillati</taxon>
        <taxon>Chloroflexota</taxon>
        <taxon>Anaerolineae</taxon>
        <taxon>Anaerolineales</taxon>
        <taxon>Anaerolineaceae</taxon>
        <taxon>Leptolinea</taxon>
    </lineage>
</organism>
<sequence>MNLIETENLGKTYGNVKAVEGLSLKVSEGEIYAFLGLNGAGKTTTIRMLLGMIRPTEGRAAVLGTHVQPGACHLWQDVGYLVETPHAYPELTVRENLEVARQLHPGTPAKAVDSIIERLGLSSYADRRADVLSLGNAQRLGLAKALIHKPRLLFLDEPANGLDPAGIVEIRELLFELTRNEGVTVFMSSHILAEVSRLAGRIGIIHNGHLIQEMNMEEMEKKRQRRLLVQTRNNQPAMQVLQSVGKKTCVPLNGTLVLNDDESINMPDRVNQILVQAGFPPTRLLVEEEELEDYFLRLVGVGKGMENGKSH</sequence>
<evidence type="ECO:0000313" key="7">
    <source>
        <dbReference type="Proteomes" id="UP000050430"/>
    </source>
</evidence>
<dbReference type="InterPro" id="IPR027417">
    <property type="entry name" value="P-loop_NTPase"/>
</dbReference>
<comment type="caution">
    <text evidence="6">The sequence shown here is derived from an EMBL/GenBank/DDBJ whole genome shotgun (WGS) entry which is preliminary data.</text>
</comment>
<keyword evidence="7" id="KW-1185">Reference proteome</keyword>
<dbReference type="PANTHER" id="PTHR43335">
    <property type="entry name" value="ABC TRANSPORTER, ATP-BINDING PROTEIN"/>
    <property type="match status" value="1"/>
</dbReference>
<evidence type="ECO:0000256" key="3">
    <source>
        <dbReference type="ARBA" id="ARBA00022741"/>
    </source>
</evidence>
<keyword evidence="2" id="KW-0813">Transport</keyword>
<proteinExistence type="inferred from homology"/>
<dbReference type="InterPro" id="IPR003593">
    <property type="entry name" value="AAA+_ATPase"/>
</dbReference>
<dbReference type="PATRIC" id="fig|229920.5.peg.1882"/>
<evidence type="ECO:0000256" key="4">
    <source>
        <dbReference type="ARBA" id="ARBA00022840"/>
    </source>
</evidence>
<evidence type="ECO:0000256" key="2">
    <source>
        <dbReference type="ARBA" id="ARBA00022448"/>
    </source>
</evidence>
<dbReference type="STRING" id="229920.ADM99_09865"/>
<dbReference type="Pfam" id="PF00005">
    <property type="entry name" value="ABC_tran"/>
    <property type="match status" value="1"/>
</dbReference>